<dbReference type="GO" id="GO:0009254">
    <property type="term" value="P:peptidoglycan turnover"/>
    <property type="evidence" value="ECO:0007669"/>
    <property type="project" value="InterPro"/>
</dbReference>
<dbReference type="Proteomes" id="UP000257127">
    <property type="component" value="Unassembled WGS sequence"/>
</dbReference>
<accession>A0A3E1F0N1</accession>
<keyword evidence="1" id="KW-0808">Transferase</keyword>
<organism evidence="1 2">
    <name type="scientific">Brumimicrobium aurantiacum</name>
    <dbReference type="NCBI Taxonomy" id="1737063"/>
    <lineage>
        <taxon>Bacteria</taxon>
        <taxon>Pseudomonadati</taxon>
        <taxon>Bacteroidota</taxon>
        <taxon>Flavobacteriia</taxon>
        <taxon>Flavobacteriales</taxon>
        <taxon>Crocinitomicaceae</taxon>
        <taxon>Brumimicrobium</taxon>
    </lineage>
</organism>
<proteinExistence type="predicted"/>
<gene>
    <name evidence="1" type="ORF">DXU93_00040</name>
</gene>
<dbReference type="InterPro" id="IPR043129">
    <property type="entry name" value="ATPase_NBD"/>
</dbReference>
<evidence type="ECO:0000313" key="1">
    <source>
        <dbReference type="EMBL" id="RFC55364.1"/>
    </source>
</evidence>
<dbReference type="GO" id="GO:0016773">
    <property type="term" value="F:phosphotransferase activity, alcohol group as acceptor"/>
    <property type="evidence" value="ECO:0007669"/>
    <property type="project" value="InterPro"/>
</dbReference>
<protein>
    <submittedName>
        <fullName evidence="1">Anhydro-N-acetylmuramic acid kinase</fullName>
    </submittedName>
</protein>
<keyword evidence="2" id="KW-1185">Reference proteome</keyword>
<dbReference type="PANTHER" id="PTHR30605">
    <property type="entry name" value="ANHYDRO-N-ACETYLMURAMIC ACID KINASE"/>
    <property type="match status" value="1"/>
</dbReference>
<dbReference type="InterPro" id="IPR005338">
    <property type="entry name" value="Anhydro_N_Ac-Mur_kinase"/>
</dbReference>
<comment type="caution">
    <text evidence="1">The sequence shown here is derived from an EMBL/GenBank/DDBJ whole genome shotgun (WGS) entry which is preliminary data.</text>
</comment>
<dbReference type="SUPFAM" id="SSF53067">
    <property type="entry name" value="Actin-like ATPase domain"/>
    <property type="match status" value="1"/>
</dbReference>
<dbReference type="AlphaFoldDB" id="A0A3E1F0N1"/>
<name>A0A3E1F0N1_9FLAO</name>
<dbReference type="Pfam" id="PF03702">
    <property type="entry name" value="AnmK"/>
    <property type="match status" value="1"/>
</dbReference>
<keyword evidence="1" id="KW-0418">Kinase</keyword>
<dbReference type="RefSeq" id="WP_116879205.1">
    <property type="nucleotide sequence ID" value="NZ_QURB01000001.1"/>
</dbReference>
<dbReference type="GO" id="GO:0006040">
    <property type="term" value="P:amino sugar metabolic process"/>
    <property type="evidence" value="ECO:0007669"/>
    <property type="project" value="InterPro"/>
</dbReference>
<dbReference type="Gene3D" id="3.30.420.40">
    <property type="match status" value="2"/>
</dbReference>
<dbReference type="GO" id="GO:0016301">
    <property type="term" value="F:kinase activity"/>
    <property type="evidence" value="ECO:0007669"/>
    <property type="project" value="UniProtKB-KW"/>
</dbReference>
<dbReference type="EMBL" id="QURB01000001">
    <property type="protein sequence ID" value="RFC55364.1"/>
    <property type="molecule type" value="Genomic_DNA"/>
</dbReference>
<reference evidence="1 2" key="1">
    <citation type="submission" date="2018-08" db="EMBL/GenBank/DDBJ databases">
        <title>The draft genome squence of Brumimicrobium sp. N62.</title>
        <authorList>
            <person name="Du Z.-J."/>
            <person name="Luo H.-R."/>
        </authorList>
    </citation>
    <scope>NUCLEOTIDE SEQUENCE [LARGE SCALE GENOMIC DNA]</scope>
    <source>
        <strain evidence="1 2">N62</strain>
    </source>
</reference>
<evidence type="ECO:0000313" key="2">
    <source>
        <dbReference type="Proteomes" id="UP000257127"/>
    </source>
</evidence>
<sequence length="356" mass="39312">MKTFRAIGLMSGTSLDGVDVADVTFSQVNANDWTFEVNHACLYHFEVSLLHRLKKAHLIPAPELMELSADLGKFYADVVKRFLEEFKISPSSFDFIASHGQTVFHQPDKGYTLQIGNGPELAVHTKIPTVLDFRSMDVALGGNGAPLIPMADHFLFQKFADSFLNLGGFSNLSFKKEQQILSFDVCPVNIVINDLMRKMGEEYDDGGAFGKLGKVDESLLRQLNALDFYKSDGPKSLGQEWVQEHVCPLLDVDVPLENSVRTFYEHIAYQISKTLDKTEVSSVLITGGGANNSFLVERIQSLSKCEIVVPEKTLIDFKEAIGFAFLGLLKWVGEVNVLSSVTGSITDSSSGVIIYP</sequence>
<dbReference type="OrthoDB" id="9763949at2"/>
<dbReference type="PANTHER" id="PTHR30605:SF0">
    <property type="entry name" value="ANHYDRO-N-ACETYLMURAMIC ACID KINASE"/>
    <property type="match status" value="1"/>
</dbReference>
<dbReference type="GO" id="GO:0005524">
    <property type="term" value="F:ATP binding"/>
    <property type="evidence" value="ECO:0007669"/>
    <property type="project" value="InterPro"/>
</dbReference>